<dbReference type="AlphaFoldDB" id="A0A930W3P7"/>
<feature type="region of interest" description="Disordered" evidence="1">
    <location>
        <begin position="172"/>
        <end position="231"/>
    </location>
</feature>
<protein>
    <submittedName>
        <fullName evidence="3">Alkaline shock response membrane anchor protein AmaP</fullName>
    </submittedName>
</protein>
<evidence type="ECO:0000313" key="4">
    <source>
        <dbReference type="Proteomes" id="UP000698335"/>
    </source>
</evidence>
<accession>A0A930W3P7</accession>
<keyword evidence="2" id="KW-1133">Transmembrane helix</keyword>
<gene>
    <name evidence="3" type="primary">amaP</name>
    <name evidence="3" type="ORF">HXK26_04170</name>
</gene>
<keyword evidence="2" id="KW-0472">Membrane</keyword>
<name>A0A930W3P7_9ACTN</name>
<evidence type="ECO:0000313" key="3">
    <source>
        <dbReference type="EMBL" id="MBF4807872.1"/>
    </source>
</evidence>
<evidence type="ECO:0000256" key="1">
    <source>
        <dbReference type="SAM" id="MobiDB-lite"/>
    </source>
</evidence>
<feature type="transmembrane region" description="Helical" evidence="2">
    <location>
        <begin position="44"/>
        <end position="68"/>
    </location>
</feature>
<evidence type="ECO:0000256" key="2">
    <source>
        <dbReference type="SAM" id="Phobius"/>
    </source>
</evidence>
<comment type="caution">
    <text evidence="3">The sequence shown here is derived from an EMBL/GenBank/DDBJ whole genome shotgun (WGS) entry which is preliminary data.</text>
</comment>
<sequence>MNGFKRFCLVIFALAGGASLAGLALTWFGPWTEIASNLLLNEVYLIALQVCMIISVAGFTVCLLMGLFSRNVHSLTVATLDGGVISVTRDAIVSQAKSAVAAEEDCLCDRVRVDITRGNRVRVSVRVIPQEALDVTEVGSRLHGQLETYLAAVCGDTVASINIAFVDGAHFSPREDLPEKNSPEETADSSDKKRNAEVSDQPMVSADSSSEIRVSMTAEHGGSETSISEEA</sequence>
<proteinExistence type="predicted"/>
<dbReference type="NCBIfam" id="NF033218">
    <property type="entry name" value="anchor_AmaP"/>
    <property type="match status" value="1"/>
</dbReference>
<dbReference type="EMBL" id="JABZGW010000154">
    <property type="protein sequence ID" value="MBF4807872.1"/>
    <property type="molecule type" value="Genomic_DNA"/>
</dbReference>
<organism evidence="3 4">
    <name type="scientific">Lancefieldella rimae</name>
    <dbReference type="NCBI Taxonomy" id="1383"/>
    <lineage>
        <taxon>Bacteria</taxon>
        <taxon>Bacillati</taxon>
        <taxon>Actinomycetota</taxon>
        <taxon>Coriobacteriia</taxon>
        <taxon>Coriobacteriales</taxon>
        <taxon>Atopobiaceae</taxon>
        <taxon>Lancefieldella</taxon>
    </lineage>
</organism>
<dbReference type="Proteomes" id="UP000698335">
    <property type="component" value="Unassembled WGS sequence"/>
</dbReference>
<feature type="compositionally biased region" description="Basic and acidic residues" evidence="1">
    <location>
        <begin position="172"/>
        <end position="197"/>
    </location>
</feature>
<keyword evidence="2" id="KW-0812">Transmembrane</keyword>
<reference evidence="3" key="1">
    <citation type="submission" date="2020-04" db="EMBL/GenBank/DDBJ databases">
        <title>Deep metagenomics examines the oral microbiome during advanced dental caries in children, revealing novel taxa and co-occurrences with host molecules.</title>
        <authorList>
            <person name="Baker J.L."/>
            <person name="Morton J.T."/>
            <person name="Dinis M."/>
            <person name="Alvarez R."/>
            <person name="Tran N.C."/>
            <person name="Knight R."/>
            <person name="Edlund A."/>
        </authorList>
    </citation>
    <scope>NUCLEOTIDE SEQUENCE</scope>
    <source>
        <strain evidence="3">JCVI_38_bin.5</strain>
    </source>
</reference>